<keyword evidence="3 4" id="KW-0009">Actin-binding</keyword>
<dbReference type="GO" id="GO:0007015">
    <property type="term" value="P:actin filament organization"/>
    <property type="evidence" value="ECO:0007669"/>
    <property type="project" value="TreeGrafter"/>
</dbReference>
<keyword evidence="4" id="KW-0518">Myosin</keyword>
<keyword evidence="4" id="KW-0505">Motor protein</keyword>
<keyword evidence="2" id="KW-0067">ATP-binding</keyword>
<dbReference type="Pfam" id="PF00063">
    <property type="entry name" value="Myosin_head"/>
    <property type="match status" value="1"/>
</dbReference>
<keyword evidence="1" id="KW-0547">Nucleotide-binding</keyword>
<dbReference type="EMBL" id="KZ991427">
    <property type="protein sequence ID" value="RKP22980.1"/>
    <property type="molecule type" value="Genomic_DNA"/>
</dbReference>
<dbReference type="GO" id="GO:0005886">
    <property type="term" value="C:plasma membrane"/>
    <property type="evidence" value="ECO:0007669"/>
    <property type="project" value="TreeGrafter"/>
</dbReference>
<dbReference type="PROSITE" id="PS51456">
    <property type="entry name" value="MYOSIN_MOTOR"/>
    <property type="match status" value="1"/>
</dbReference>
<feature type="domain" description="Myosin motor" evidence="5">
    <location>
        <begin position="1"/>
        <end position="123"/>
    </location>
</feature>
<evidence type="ECO:0000256" key="3">
    <source>
        <dbReference type="ARBA" id="ARBA00023203"/>
    </source>
</evidence>
<dbReference type="GO" id="GO:0051015">
    <property type="term" value="F:actin filament binding"/>
    <property type="evidence" value="ECO:0007669"/>
    <property type="project" value="TreeGrafter"/>
</dbReference>
<dbReference type="GO" id="GO:0051666">
    <property type="term" value="P:actin cortical patch localization"/>
    <property type="evidence" value="ECO:0007669"/>
    <property type="project" value="TreeGrafter"/>
</dbReference>
<dbReference type="GO" id="GO:0006897">
    <property type="term" value="P:endocytosis"/>
    <property type="evidence" value="ECO:0007669"/>
    <property type="project" value="TreeGrafter"/>
</dbReference>
<dbReference type="GO" id="GO:0016787">
    <property type="term" value="F:hydrolase activity"/>
    <property type="evidence" value="ECO:0007669"/>
    <property type="project" value="UniProtKB-KW"/>
</dbReference>
<feature type="non-terminal residue" evidence="6">
    <location>
        <position position="1"/>
    </location>
</feature>
<dbReference type="GO" id="GO:0000146">
    <property type="term" value="F:microfilament motor activity"/>
    <property type="evidence" value="ECO:0007669"/>
    <property type="project" value="TreeGrafter"/>
</dbReference>
<dbReference type="InterPro" id="IPR001609">
    <property type="entry name" value="Myosin_head_motor_dom-like"/>
</dbReference>
<dbReference type="PANTHER" id="PTHR13140:SF837">
    <property type="entry name" value="MYOSIN-3-RELATED"/>
    <property type="match status" value="1"/>
</dbReference>
<comment type="similarity">
    <text evidence="4">Belongs to the TRAFAC class myosin-kinesin ATPase superfamily. Myosin family.</text>
</comment>
<dbReference type="PANTHER" id="PTHR13140">
    <property type="entry name" value="MYOSIN"/>
    <property type="match status" value="1"/>
</dbReference>
<keyword evidence="7" id="KW-1185">Reference proteome</keyword>
<organism evidence="6 7">
    <name type="scientific">Syncephalis pseudoplumigaleata</name>
    <dbReference type="NCBI Taxonomy" id="1712513"/>
    <lineage>
        <taxon>Eukaryota</taxon>
        <taxon>Fungi</taxon>
        <taxon>Fungi incertae sedis</taxon>
        <taxon>Zoopagomycota</taxon>
        <taxon>Zoopagomycotina</taxon>
        <taxon>Zoopagomycetes</taxon>
        <taxon>Zoopagales</taxon>
        <taxon>Piptocephalidaceae</taxon>
        <taxon>Syncephalis</taxon>
    </lineage>
</organism>
<dbReference type="GO" id="GO:0005524">
    <property type="term" value="F:ATP binding"/>
    <property type="evidence" value="ECO:0007669"/>
    <property type="project" value="UniProtKB-KW"/>
</dbReference>
<dbReference type="AlphaFoldDB" id="A0A4P9YVN0"/>
<evidence type="ECO:0000256" key="1">
    <source>
        <dbReference type="ARBA" id="ARBA00022741"/>
    </source>
</evidence>
<reference evidence="7" key="1">
    <citation type="journal article" date="2018" name="Nat. Microbiol.">
        <title>Leveraging single-cell genomics to expand the fungal tree of life.</title>
        <authorList>
            <person name="Ahrendt S.R."/>
            <person name="Quandt C.A."/>
            <person name="Ciobanu D."/>
            <person name="Clum A."/>
            <person name="Salamov A."/>
            <person name="Andreopoulos B."/>
            <person name="Cheng J.F."/>
            <person name="Woyke T."/>
            <person name="Pelin A."/>
            <person name="Henrissat B."/>
            <person name="Reynolds N.K."/>
            <person name="Benny G.L."/>
            <person name="Smith M.E."/>
            <person name="James T.Y."/>
            <person name="Grigoriev I.V."/>
        </authorList>
    </citation>
    <scope>NUCLEOTIDE SEQUENCE [LARGE SCALE GENOMIC DNA]</scope>
    <source>
        <strain evidence="7">Benny S71-1</strain>
    </source>
</reference>
<dbReference type="OrthoDB" id="6108017at2759"/>
<dbReference type="GO" id="GO:0030479">
    <property type="term" value="C:actin cortical patch"/>
    <property type="evidence" value="ECO:0007669"/>
    <property type="project" value="TreeGrafter"/>
</dbReference>
<evidence type="ECO:0000259" key="5">
    <source>
        <dbReference type="PROSITE" id="PS51456"/>
    </source>
</evidence>
<evidence type="ECO:0000313" key="7">
    <source>
        <dbReference type="Proteomes" id="UP000278143"/>
    </source>
</evidence>
<dbReference type="InterPro" id="IPR027417">
    <property type="entry name" value="P-loop_NTPase"/>
</dbReference>
<dbReference type="SUPFAM" id="SSF52540">
    <property type="entry name" value="P-loop containing nucleoside triphosphate hydrolases"/>
    <property type="match status" value="1"/>
</dbReference>
<feature type="non-terminal residue" evidence="6">
    <location>
        <position position="123"/>
    </location>
</feature>
<name>A0A4P9YVN0_9FUNG</name>
<comment type="caution">
    <text evidence="4">Lacks conserved residue(s) required for the propagation of feature annotation.</text>
</comment>
<evidence type="ECO:0000256" key="2">
    <source>
        <dbReference type="ARBA" id="ARBA00022840"/>
    </source>
</evidence>
<keyword evidence="6" id="KW-0378">Hydrolase</keyword>
<dbReference type="Proteomes" id="UP000278143">
    <property type="component" value="Unassembled WGS sequence"/>
</dbReference>
<evidence type="ECO:0000313" key="6">
    <source>
        <dbReference type="EMBL" id="RKP22980.1"/>
    </source>
</evidence>
<dbReference type="GO" id="GO:0051286">
    <property type="term" value="C:cell tip"/>
    <property type="evidence" value="ECO:0007669"/>
    <property type="project" value="TreeGrafter"/>
</dbReference>
<protein>
    <submittedName>
        <fullName evidence="6">P-loop containing nucleoside triphosphate hydrolase protein</fullName>
    </submittedName>
</protein>
<evidence type="ECO:0000256" key="4">
    <source>
        <dbReference type="PROSITE-ProRule" id="PRU00782"/>
    </source>
</evidence>
<gene>
    <name evidence="6" type="ORF">SYNPS1DRAFT_3537</name>
</gene>
<sequence length="123" mass="13636">SRIVCDLIEERRPPGVFAAMNDACATAHADSSAADNSLVQRLAGCASNVHFQLRGQQFLVRHYAGDVSYDVKGMTDKNKDQLVRDILDLIESSGQSYLKELFPDKVDRESKKRPPTASDKIKV</sequence>
<proteinExistence type="inferred from homology"/>
<dbReference type="GO" id="GO:0016459">
    <property type="term" value="C:myosin complex"/>
    <property type="evidence" value="ECO:0007669"/>
    <property type="project" value="UniProtKB-KW"/>
</dbReference>
<dbReference type="Gene3D" id="1.20.58.530">
    <property type="match status" value="1"/>
</dbReference>
<accession>A0A4P9YVN0</accession>